<dbReference type="Proteomes" id="UP000789702">
    <property type="component" value="Unassembled WGS sequence"/>
</dbReference>
<accession>A0ACA9LXL3</accession>
<name>A0ACA9LXL3_9GLOM</name>
<evidence type="ECO:0000313" key="1">
    <source>
        <dbReference type="EMBL" id="CAG8557429.1"/>
    </source>
</evidence>
<keyword evidence="2" id="KW-1185">Reference proteome</keyword>
<comment type="caution">
    <text evidence="1">The sequence shown here is derived from an EMBL/GenBank/DDBJ whole genome shotgun (WGS) entry which is preliminary data.</text>
</comment>
<feature type="non-terminal residue" evidence="1">
    <location>
        <position position="1"/>
    </location>
</feature>
<sequence>MAAMINAPDSTLPSALSGRATGATVILAHNVHIDKDWSLARECLNKPLNNDLIETLKQIEIEKNDMLLGKDIYNQPATKTKPKAPFHQGITTEDVDRIKNITKANLQAVAKFLQETISRATKTLDNSKKSANKRVKNTAIIRFL</sequence>
<proteinExistence type="predicted"/>
<gene>
    <name evidence="1" type="ORF">DHETER_LOCUS5496</name>
</gene>
<evidence type="ECO:0000313" key="2">
    <source>
        <dbReference type="Proteomes" id="UP000789702"/>
    </source>
</evidence>
<dbReference type="EMBL" id="CAJVPU010006148">
    <property type="protein sequence ID" value="CAG8557429.1"/>
    <property type="molecule type" value="Genomic_DNA"/>
</dbReference>
<protein>
    <submittedName>
        <fullName evidence="1">14528_t:CDS:1</fullName>
    </submittedName>
</protein>
<feature type="non-terminal residue" evidence="1">
    <location>
        <position position="144"/>
    </location>
</feature>
<organism evidence="1 2">
    <name type="scientific">Dentiscutata heterogama</name>
    <dbReference type="NCBI Taxonomy" id="1316150"/>
    <lineage>
        <taxon>Eukaryota</taxon>
        <taxon>Fungi</taxon>
        <taxon>Fungi incertae sedis</taxon>
        <taxon>Mucoromycota</taxon>
        <taxon>Glomeromycotina</taxon>
        <taxon>Glomeromycetes</taxon>
        <taxon>Diversisporales</taxon>
        <taxon>Gigasporaceae</taxon>
        <taxon>Dentiscutata</taxon>
    </lineage>
</organism>
<reference evidence="1" key="1">
    <citation type="submission" date="2021-06" db="EMBL/GenBank/DDBJ databases">
        <authorList>
            <person name="Kallberg Y."/>
            <person name="Tangrot J."/>
            <person name="Rosling A."/>
        </authorList>
    </citation>
    <scope>NUCLEOTIDE SEQUENCE</scope>
    <source>
        <strain evidence="1">IL203A</strain>
    </source>
</reference>